<feature type="compositionally biased region" description="Basic and acidic residues" evidence="1">
    <location>
        <begin position="1"/>
        <end position="19"/>
    </location>
</feature>
<name>A0A0F6IIF4_LEPIR</name>
<dbReference type="Proteomes" id="UP000012164">
    <property type="component" value="Unassembled WGS sequence"/>
</dbReference>
<sequence length="41" mass="4922">MNHTGEAVHHTNENGEPRKLLHNSRIPREAWAKLRIFRIYK</sequence>
<feature type="region of interest" description="Disordered" evidence="1">
    <location>
        <begin position="1"/>
        <end position="23"/>
    </location>
</feature>
<comment type="caution">
    <text evidence="2">The sequence shown here is derived from an EMBL/GenBank/DDBJ whole genome shotgun (WGS) entry which is preliminary data.</text>
</comment>
<gene>
    <name evidence="2" type="ORF">LEP1GSC079_0335</name>
</gene>
<dbReference type="AlphaFoldDB" id="A0A0F6IIF4"/>
<evidence type="ECO:0000313" key="3">
    <source>
        <dbReference type="Proteomes" id="UP000012164"/>
    </source>
</evidence>
<reference evidence="2 3" key="1">
    <citation type="submission" date="2013-01" db="EMBL/GenBank/DDBJ databases">
        <authorList>
            <person name="Harkins D.M."/>
            <person name="Durkin A.S."/>
            <person name="Brinkac L.M."/>
            <person name="Haft D.H."/>
            <person name="Selengut J.D."/>
            <person name="Sanka R."/>
            <person name="DePew J."/>
            <person name="Purushe J."/>
            <person name="Peacock S.J."/>
            <person name="Thaipadungpanit J."/>
            <person name="Wuthiekanun V.W."/>
            <person name="Day N.P."/>
            <person name="Vinetz J.M."/>
            <person name="Sutton G.G."/>
            <person name="Nierman W.C."/>
            <person name="Fouts D.E."/>
        </authorList>
    </citation>
    <scope>NUCLEOTIDE SEQUENCE [LARGE SCALE GENOMIC DNA]</scope>
    <source>
        <strain evidence="2 3">FPW1039</strain>
    </source>
</reference>
<dbReference type="EMBL" id="AKWR02000064">
    <property type="protein sequence ID" value="EMJ37829.1"/>
    <property type="molecule type" value="Genomic_DNA"/>
</dbReference>
<evidence type="ECO:0000256" key="1">
    <source>
        <dbReference type="SAM" id="MobiDB-lite"/>
    </source>
</evidence>
<accession>A0A0F6IIF4</accession>
<organism evidence="2 3">
    <name type="scientific">Leptospira interrogans str. FPW1039</name>
    <dbReference type="NCBI Taxonomy" id="1193040"/>
    <lineage>
        <taxon>Bacteria</taxon>
        <taxon>Pseudomonadati</taxon>
        <taxon>Spirochaetota</taxon>
        <taxon>Spirochaetia</taxon>
        <taxon>Leptospirales</taxon>
        <taxon>Leptospiraceae</taxon>
        <taxon>Leptospira</taxon>
    </lineage>
</organism>
<protein>
    <submittedName>
        <fullName evidence="2">Uncharacterized protein</fullName>
    </submittedName>
</protein>
<evidence type="ECO:0000313" key="2">
    <source>
        <dbReference type="EMBL" id="EMJ37829.1"/>
    </source>
</evidence>
<proteinExistence type="predicted"/>